<evidence type="ECO:0000256" key="6">
    <source>
        <dbReference type="ARBA" id="ARBA00022741"/>
    </source>
</evidence>
<evidence type="ECO:0000259" key="9">
    <source>
        <dbReference type="Pfam" id="PF01583"/>
    </source>
</evidence>
<name>A0A267ESJ0_9PLAT</name>
<dbReference type="GO" id="GO:0004020">
    <property type="term" value="F:adenylylsulfate kinase activity"/>
    <property type="evidence" value="ECO:0007669"/>
    <property type="project" value="InterPro"/>
</dbReference>
<dbReference type="UniPathway" id="UPA00097"/>
<comment type="caution">
    <text evidence="12">The sequence shown here is derived from an EMBL/GenBank/DDBJ whole genome shotgun (WGS) entry which is preliminary data.</text>
</comment>
<dbReference type="NCBIfam" id="TIGR00455">
    <property type="entry name" value="apsK"/>
    <property type="match status" value="1"/>
</dbReference>
<dbReference type="PANTHER" id="PTHR11055">
    <property type="entry name" value="BIFUNCTIONAL 3'-PHOSPHOADENOSINE 5'-PHOSPHOSULFATE SYNTHASE"/>
    <property type="match status" value="1"/>
</dbReference>
<dbReference type="Gene3D" id="3.10.400.10">
    <property type="entry name" value="Sulfate adenylyltransferase"/>
    <property type="match status" value="1"/>
</dbReference>
<keyword evidence="6" id="KW-0547">Nucleotide-binding</keyword>
<keyword evidence="7" id="KW-0418">Kinase</keyword>
<dbReference type="HAMAP" id="MF_00065">
    <property type="entry name" value="Adenylyl_sulf_kinase"/>
    <property type="match status" value="1"/>
</dbReference>
<dbReference type="OrthoDB" id="506431at2759"/>
<dbReference type="SUPFAM" id="SSF88697">
    <property type="entry name" value="PUA domain-like"/>
    <property type="match status" value="1"/>
</dbReference>
<dbReference type="GO" id="GO:0005524">
    <property type="term" value="F:ATP binding"/>
    <property type="evidence" value="ECO:0007669"/>
    <property type="project" value="UniProtKB-KW"/>
</dbReference>
<feature type="domain" description="APS kinase" evidence="9">
    <location>
        <begin position="41"/>
        <end position="192"/>
    </location>
</feature>
<dbReference type="NCBIfam" id="TIGR00339">
    <property type="entry name" value="sopT"/>
    <property type="match status" value="1"/>
</dbReference>
<evidence type="ECO:0000313" key="14">
    <source>
        <dbReference type="Proteomes" id="UP000215902"/>
    </source>
</evidence>
<dbReference type="CDD" id="cd00517">
    <property type="entry name" value="ATPS"/>
    <property type="match status" value="1"/>
</dbReference>
<dbReference type="EMBL" id="NIVC01000129">
    <property type="protein sequence ID" value="PAA89987.1"/>
    <property type="molecule type" value="Genomic_DNA"/>
</dbReference>
<dbReference type="Pfam" id="PF01747">
    <property type="entry name" value="ATP-sulfurylase"/>
    <property type="match status" value="1"/>
</dbReference>
<evidence type="ECO:0000256" key="1">
    <source>
        <dbReference type="ARBA" id="ARBA00005050"/>
    </source>
</evidence>
<dbReference type="InterPro" id="IPR014729">
    <property type="entry name" value="Rossmann-like_a/b/a_fold"/>
</dbReference>
<dbReference type="GO" id="GO:0000103">
    <property type="term" value="P:sulfate assimilation"/>
    <property type="evidence" value="ECO:0007669"/>
    <property type="project" value="UniProtKB-UniPathway"/>
</dbReference>
<keyword evidence="4" id="KW-0808">Transferase</keyword>
<evidence type="ECO:0000256" key="7">
    <source>
        <dbReference type="ARBA" id="ARBA00022777"/>
    </source>
</evidence>
<evidence type="ECO:0000259" key="11">
    <source>
        <dbReference type="Pfam" id="PF14306"/>
    </source>
</evidence>
<dbReference type="STRING" id="282301.A0A267ESJ0"/>
<evidence type="ECO:0000256" key="4">
    <source>
        <dbReference type="ARBA" id="ARBA00022679"/>
    </source>
</evidence>
<dbReference type="InterPro" id="IPR002891">
    <property type="entry name" value="APS"/>
</dbReference>
<keyword evidence="8" id="KW-0067">ATP-binding</keyword>
<dbReference type="InterPro" id="IPR002650">
    <property type="entry name" value="Sulphate_adenylyltransferase"/>
</dbReference>
<dbReference type="InterPro" id="IPR027417">
    <property type="entry name" value="P-loop_NTPase"/>
</dbReference>
<dbReference type="InterPro" id="IPR015947">
    <property type="entry name" value="PUA-like_sf"/>
</dbReference>
<dbReference type="AlphaFoldDB" id="A0A267ESJ0"/>
<dbReference type="Gene3D" id="3.40.50.300">
    <property type="entry name" value="P-loop containing nucleotide triphosphate hydrolases"/>
    <property type="match status" value="1"/>
</dbReference>
<dbReference type="Pfam" id="PF14306">
    <property type="entry name" value="PUA_2"/>
    <property type="match status" value="1"/>
</dbReference>
<dbReference type="GO" id="GO:0004781">
    <property type="term" value="F:sulfate adenylyltransferase (ATP) activity"/>
    <property type="evidence" value="ECO:0007669"/>
    <property type="project" value="InterPro"/>
</dbReference>
<dbReference type="NCBIfam" id="NF003013">
    <property type="entry name" value="PRK03846.1"/>
    <property type="match status" value="1"/>
</dbReference>
<protein>
    <submittedName>
        <fullName evidence="12">Uncharacterized protein</fullName>
    </submittedName>
</protein>
<comment type="similarity">
    <text evidence="2">In the N-terminal section; belongs to the APS kinase family.</text>
</comment>
<organism evidence="12 14">
    <name type="scientific">Macrostomum lignano</name>
    <dbReference type="NCBI Taxonomy" id="282301"/>
    <lineage>
        <taxon>Eukaryota</taxon>
        <taxon>Metazoa</taxon>
        <taxon>Spiralia</taxon>
        <taxon>Lophotrochozoa</taxon>
        <taxon>Platyhelminthes</taxon>
        <taxon>Rhabditophora</taxon>
        <taxon>Macrostomorpha</taxon>
        <taxon>Macrostomida</taxon>
        <taxon>Macrostomidae</taxon>
        <taxon>Macrostomum</taxon>
    </lineage>
</organism>
<gene>
    <name evidence="13" type="ORF">BOX15_Mlig000002g2</name>
    <name evidence="12" type="ORF">BOX15_Mlig010147g1</name>
</gene>
<dbReference type="EMBL" id="NIVC01001743">
    <property type="protein sequence ID" value="PAA64523.1"/>
    <property type="molecule type" value="Genomic_DNA"/>
</dbReference>
<evidence type="ECO:0000256" key="3">
    <source>
        <dbReference type="ARBA" id="ARBA00009290"/>
    </source>
</evidence>
<dbReference type="Gene3D" id="3.40.50.620">
    <property type="entry name" value="HUPs"/>
    <property type="match status" value="1"/>
</dbReference>
<reference evidence="12 14" key="1">
    <citation type="submission" date="2017-06" db="EMBL/GenBank/DDBJ databases">
        <title>A platform for efficient transgenesis in Macrostomum lignano, a flatworm model organism for stem cell research.</title>
        <authorList>
            <person name="Berezikov E."/>
        </authorList>
    </citation>
    <scope>NUCLEOTIDE SEQUENCE [LARGE SCALE GENOMIC DNA]</scope>
    <source>
        <strain evidence="12">DV1</strain>
        <tissue evidence="12">Whole organism</tissue>
    </source>
</reference>
<proteinExistence type="inferred from homology"/>
<dbReference type="SUPFAM" id="SSF52540">
    <property type="entry name" value="P-loop containing nucleoside triphosphate hydrolases"/>
    <property type="match status" value="1"/>
</dbReference>
<evidence type="ECO:0000313" key="13">
    <source>
        <dbReference type="EMBL" id="PAA89987.1"/>
    </source>
</evidence>
<dbReference type="InterPro" id="IPR024951">
    <property type="entry name" value="Sulfurylase_cat_dom"/>
</dbReference>
<keyword evidence="5" id="KW-0548">Nucleotidyltransferase</keyword>
<keyword evidence="14" id="KW-1185">Reference proteome</keyword>
<accession>A0A267ESJ0</accession>
<evidence type="ECO:0000256" key="8">
    <source>
        <dbReference type="ARBA" id="ARBA00022840"/>
    </source>
</evidence>
<evidence type="ECO:0000313" key="12">
    <source>
        <dbReference type="EMBL" id="PAA64523.1"/>
    </source>
</evidence>
<dbReference type="FunFam" id="3.40.50.620:FF:000006">
    <property type="entry name" value="bifunctional 3'-phosphoadenosine 5'-phosphosulfate synthase 1"/>
    <property type="match status" value="1"/>
</dbReference>
<dbReference type="GO" id="GO:0050428">
    <property type="term" value="P:3'-phosphoadenosine 5'-phosphosulfate biosynthetic process"/>
    <property type="evidence" value="ECO:0007669"/>
    <property type="project" value="TreeGrafter"/>
</dbReference>
<comment type="similarity">
    <text evidence="3">In the C-terminal section; belongs to the sulfate adenylyltransferase family.</text>
</comment>
<dbReference type="PANTHER" id="PTHR11055:SF1">
    <property type="entry name" value="PAPS SYNTHETASE, ISOFORM D"/>
    <property type="match status" value="1"/>
</dbReference>
<dbReference type="InterPro" id="IPR059117">
    <property type="entry name" value="APS_kinase_dom"/>
</dbReference>
<dbReference type="SUPFAM" id="SSF52374">
    <property type="entry name" value="Nucleotidylyl transferase"/>
    <property type="match status" value="1"/>
</dbReference>
<sequence>MAFAAKDRRLPKVMATNVFRQAHHVTRDKRAQVIGQRGGFRGCTIWLTGLSGAGKSTIAFGLEDYLVSAGFPAYTLDGDNMRTGLNKNLGFSQEDREENIRRVSEVAKLFADGGIVCITAFISPFRNDRDRARQLHDEAGLKFFEIFVDAPLEVCEDRDVKGLYKKAREGLIKGFTGIDSAYEAPLSPDIAVQTADCSIRQAVQSVVGLLISQEVLPAAAAQSDIVELLLSDGDAALRAEAEAAPSVELDLIDAQWAQVLSEGWAHPLRGFMTERQYLQCLHFGTITEADTTPGGGDDAFLGGPVHNQSVPIVLAIDEATKASVEGRPVVGLRYSGRLIGVLRCPEIFPHNKRERCCRIFGTASPGHPSVERIMASGDWLIGGQIALLEPMRWGDGLDEYRLTPLQLRAKFEAMGADAVFAFQLRNPVHNGHALLMQDTRRRLLERGYRNPVLLLHPLGGWTKPDDVPLDVRMRQHAEVLREGVLDPATTVTAIFPAPMLYAGPTEVQWHAKARMNAGASFYIVGRDPAGLPDPDTPGQDLYNPTHGATVLTMAPGLAQLEIVPFRVAAYDKSVSQMAFFDPARKSDFDFISGTRMRNLAKTGQLPPDGFMAPAAWKVLANYYNSGQ</sequence>
<dbReference type="InterPro" id="IPR025980">
    <property type="entry name" value="ATP-Sase_PUA-like_dom"/>
</dbReference>
<evidence type="ECO:0000256" key="5">
    <source>
        <dbReference type="ARBA" id="ARBA00022695"/>
    </source>
</evidence>
<dbReference type="Pfam" id="PF01583">
    <property type="entry name" value="APS_kinase"/>
    <property type="match status" value="1"/>
</dbReference>
<dbReference type="CDD" id="cd02027">
    <property type="entry name" value="APSK"/>
    <property type="match status" value="1"/>
</dbReference>
<dbReference type="Proteomes" id="UP000215902">
    <property type="component" value="Unassembled WGS sequence"/>
</dbReference>
<dbReference type="FunFam" id="3.40.50.300:FF:000212">
    <property type="entry name" value="Adenylyl-sulfate kinase"/>
    <property type="match status" value="1"/>
</dbReference>
<feature type="domain" description="Sulphate adenylyltransferase catalytic" evidence="10">
    <location>
        <begin position="399"/>
        <end position="621"/>
    </location>
</feature>
<feature type="domain" description="ATP-sulfurylase PUA-like" evidence="11">
    <location>
        <begin position="224"/>
        <end position="389"/>
    </location>
</feature>
<evidence type="ECO:0000256" key="2">
    <source>
        <dbReference type="ARBA" id="ARBA00007268"/>
    </source>
</evidence>
<evidence type="ECO:0000259" key="10">
    <source>
        <dbReference type="Pfam" id="PF01747"/>
    </source>
</evidence>
<comment type="pathway">
    <text evidence="1">Sulfur metabolism; sulfate assimilation.</text>
</comment>